<accession>A0A348FYH1</accession>
<dbReference type="EMBL" id="AP018907">
    <property type="protein sequence ID" value="BBF92354.1"/>
    <property type="molecule type" value="Genomic_DNA"/>
</dbReference>
<sequence length="749" mass="81841">MEKQVYFRDYQEQQAADHAAIQAYARQSLDHLVSDAVTATRRYAGLTVVKTAQAEVRVDAGRFYDVGGGVYARSATTIQSMLPHLPAVAKRIVTLAATGQETDSDITERDFLVNVETGQTEPRSVAITRSRDVVLSFVAGTESADPQRPVIPVGYVAVADILLDPTQVVSITMLGDNEVASTEDLDLRTDAIETWRGQVDPRISSLASDLAALANEVRAKGGRQDLSRLYEDMARVKERVEIPDTASDYGADRFLDSDESDALNTQNLGYDCLVEEGARFADANASEAEITIFAGNDPNASLSDGLLLPRYADALKLEIGPLHSDLGIAQYGFQSHDIVQRTIARKRIRYGVTRTACTNANWWRSGTYDSATQTFRRGDETWAVLSVSTRASDGHVFYRLQQYWVDEYDDTYWDYVTVEHAITGAQVAQSFLISNDMWLTKVGLFFTSKAANEAVFLTLAEIVAGVPDLSRAILHQTVPHTAIVVGDWTEVAVQPTFLTKGKRYALVVTSAANHKIGMAEGNGYTAGTFFFSTDGQYYLGDLTKDMMLRLYGAQFGASQVTIELGALNLDGGIRAIDILAGTIEPESTELIYEVQPGGSGAWVPLTADDLTAFSAAPPLARFRARFVGTRDMHAGLKVGGSRVRLSRPKTTFRHISEPQTLAAPSSDIYVKTLLEGFDETPHDAGCRLRVGAGWETPDVTVDKAVPTGIERTYRFQLAAPTPTFSIELTGVTNSPASVFHIAERVHWAL</sequence>
<organism evidence="1 2">
    <name type="scientific">Blastochloris tepida</name>
    <dbReference type="NCBI Taxonomy" id="2233851"/>
    <lineage>
        <taxon>Bacteria</taxon>
        <taxon>Pseudomonadati</taxon>
        <taxon>Pseudomonadota</taxon>
        <taxon>Alphaproteobacteria</taxon>
        <taxon>Hyphomicrobiales</taxon>
        <taxon>Blastochloridaceae</taxon>
        <taxon>Blastochloris</taxon>
    </lineage>
</organism>
<dbReference type="Proteomes" id="UP000266934">
    <property type="component" value="Chromosome"/>
</dbReference>
<evidence type="ECO:0008006" key="3">
    <source>
        <dbReference type="Google" id="ProtNLM"/>
    </source>
</evidence>
<evidence type="ECO:0000313" key="1">
    <source>
        <dbReference type="EMBL" id="BBF92354.1"/>
    </source>
</evidence>
<dbReference type="RefSeq" id="WP_126398222.1">
    <property type="nucleotide sequence ID" value="NZ_AP018907.1"/>
</dbReference>
<proteinExistence type="predicted"/>
<protein>
    <recommendedName>
        <fullName evidence="3">DUF4815 domain-containing protein</fullName>
    </recommendedName>
</protein>
<keyword evidence="2" id="KW-1185">Reference proteome</keyword>
<reference evidence="1 2" key="1">
    <citation type="submission" date="2018-08" db="EMBL/GenBank/DDBJ databases">
        <title>Complete genome sequencing of Blastochloris tepida GI.</title>
        <authorList>
            <person name="Tsukatani Y."/>
            <person name="Mori H."/>
        </authorList>
    </citation>
    <scope>NUCLEOTIDE SEQUENCE [LARGE SCALE GENOMIC DNA]</scope>
    <source>
        <strain evidence="1 2">GI</strain>
    </source>
</reference>
<dbReference type="KEGG" id="blag:BLTE_10390"/>
<dbReference type="OrthoDB" id="7784140at2"/>
<evidence type="ECO:0000313" key="2">
    <source>
        <dbReference type="Proteomes" id="UP000266934"/>
    </source>
</evidence>
<name>A0A348FYH1_9HYPH</name>
<gene>
    <name evidence="1" type="ORF">BLTE_10390</name>
</gene>
<dbReference type="AlphaFoldDB" id="A0A348FYH1"/>